<dbReference type="EMBL" id="NSJB01000014">
    <property type="protein sequence ID" value="PAT34941.1"/>
    <property type="molecule type" value="Genomic_DNA"/>
</dbReference>
<protein>
    <submittedName>
        <fullName evidence="1">Uncharacterized protein</fullName>
    </submittedName>
</protein>
<comment type="caution">
    <text evidence="1">The sequence shown here is derived from an EMBL/GenBank/DDBJ whole genome shotgun (WGS) entry which is preliminary data.</text>
</comment>
<dbReference type="AlphaFoldDB" id="A0A2A2AB06"/>
<gene>
    <name evidence="1" type="ORF">CK625_12540</name>
</gene>
<dbReference type="RefSeq" id="WP_095540666.1">
    <property type="nucleotide sequence ID" value="NZ_NSJB01000014.1"/>
</dbReference>
<dbReference type="Proteomes" id="UP000218054">
    <property type="component" value="Unassembled WGS sequence"/>
</dbReference>
<keyword evidence="2" id="KW-1185">Reference proteome</keyword>
<reference evidence="1 2" key="1">
    <citation type="submission" date="2017-08" db="EMBL/GenBank/DDBJ databases">
        <title>WGS of Clinical strains of the CDC Group NO-1 linked to zoonotic infections in humans.</title>
        <authorList>
            <person name="Bernier A.-M."/>
            <person name="Bernard K."/>
        </authorList>
    </citation>
    <scope>NUCLEOTIDE SEQUENCE [LARGE SCALE GENOMIC DNA]</scope>
    <source>
        <strain evidence="1 2">NML00-0135</strain>
    </source>
</reference>
<evidence type="ECO:0000313" key="1">
    <source>
        <dbReference type="EMBL" id="PAT34941.1"/>
    </source>
</evidence>
<organism evidence="1 2">
    <name type="scientific">Vandammella animalimorsus</name>
    <dbReference type="NCBI Taxonomy" id="2029117"/>
    <lineage>
        <taxon>Bacteria</taxon>
        <taxon>Pseudomonadati</taxon>
        <taxon>Pseudomonadota</taxon>
        <taxon>Betaproteobacteria</taxon>
        <taxon>Burkholderiales</taxon>
        <taxon>Comamonadaceae</taxon>
        <taxon>Vandammella</taxon>
    </lineage>
</organism>
<sequence>MSNTTLHPNWYTGVALAALAHRAPPSGLFDEAQLVQWAQADAVEFGAGLAHQALRAMQRRGYALPQSARRSNGKIFNQRWRLTPAGREAGLAAHAALHHGAPDPHALATRLWGLLRIRRRLTTDEAASTLVDAGDGAAYTRQKKAIGALLRAWAKHAPDVVTVAAKREGAHLRYVLLRDLGAWPPPSRAGQVHPTAFASLPPVPKQFVKPAQPAGLEGQP</sequence>
<evidence type="ECO:0000313" key="2">
    <source>
        <dbReference type="Proteomes" id="UP000218054"/>
    </source>
</evidence>
<name>A0A2A2AB06_9BURK</name>
<accession>A0A2A2AB06</accession>
<proteinExistence type="predicted"/>